<protein>
    <submittedName>
        <fullName evidence="4">ANTAR domain-containing protein</fullName>
    </submittedName>
</protein>
<comment type="caution">
    <text evidence="4">The sequence shown here is derived from an EMBL/GenBank/DDBJ whole genome shotgun (WGS) entry which is preliminary data.</text>
</comment>
<evidence type="ECO:0000259" key="3">
    <source>
        <dbReference type="PROSITE" id="PS50921"/>
    </source>
</evidence>
<dbReference type="Pfam" id="PF03861">
    <property type="entry name" value="ANTAR"/>
    <property type="match status" value="1"/>
</dbReference>
<dbReference type="EMBL" id="JBAPLU010000015">
    <property type="protein sequence ID" value="MEI4272947.1"/>
    <property type="molecule type" value="Genomic_DNA"/>
</dbReference>
<dbReference type="InterPro" id="IPR011006">
    <property type="entry name" value="CheY-like_superfamily"/>
</dbReference>
<evidence type="ECO:0000256" key="2">
    <source>
        <dbReference type="ARBA" id="ARBA00023163"/>
    </source>
</evidence>
<evidence type="ECO:0000256" key="1">
    <source>
        <dbReference type="ARBA" id="ARBA00023015"/>
    </source>
</evidence>
<dbReference type="Gene3D" id="1.10.10.10">
    <property type="entry name" value="Winged helix-like DNA-binding domain superfamily/Winged helix DNA-binding domain"/>
    <property type="match status" value="1"/>
</dbReference>
<evidence type="ECO:0000313" key="5">
    <source>
        <dbReference type="Proteomes" id="UP001361570"/>
    </source>
</evidence>
<dbReference type="SUPFAM" id="SSF55781">
    <property type="entry name" value="GAF domain-like"/>
    <property type="match status" value="1"/>
</dbReference>
<sequence length="247" mass="25211">MSAPARAAGTPERTATRAAVCSPEELAQVAHAALVDLVDALPAAVSATVVTVTQGSRLRPWASSGPAGLDLDTVQAAAGGGPAVTAAADPDQLVVTGDVWADPRWDLAADGPTPPVRSVVATALPGTARARAVLVVHGTGPDLADPSVVEQVEVALPDLAAGVAVVQARLEVVDLQRALASNRVIGAAIGVAMSAHKLPYDTAAELLRTVSNHTNTRLADLAEQILLTGEVPQVLPRPRARRPVPRL</sequence>
<gene>
    <name evidence="4" type="ORF">TEK04_14560</name>
</gene>
<dbReference type="RefSeq" id="WP_336405072.1">
    <property type="nucleotide sequence ID" value="NZ_JBAPLU010000015.1"/>
</dbReference>
<feature type="domain" description="ANTAR" evidence="3">
    <location>
        <begin position="165"/>
        <end position="226"/>
    </location>
</feature>
<dbReference type="SUPFAM" id="SSF52172">
    <property type="entry name" value="CheY-like"/>
    <property type="match status" value="1"/>
</dbReference>
<keyword evidence="1" id="KW-0805">Transcription regulation</keyword>
<dbReference type="PROSITE" id="PS50921">
    <property type="entry name" value="ANTAR"/>
    <property type="match status" value="1"/>
</dbReference>
<dbReference type="SMART" id="SM01012">
    <property type="entry name" value="ANTAR"/>
    <property type="match status" value="1"/>
</dbReference>
<dbReference type="InterPro" id="IPR005561">
    <property type="entry name" value="ANTAR"/>
</dbReference>
<evidence type="ECO:0000313" key="4">
    <source>
        <dbReference type="EMBL" id="MEI4272947.1"/>
    </source>
</evidence>
<keyword evidence="5" id="KW-1185">Reference proteome</keyword>
<dbReference type="InterPro" id="IPR029016">
    <property type="entry name" value="GAF-like_dom_sf"/>
</dbReference>
<keyword evidence="2" id="KW-0804">Transcription</keyword>
<reference evidence="4 5" key="1">
    <citation type="submission" date="2024-03" db="EMBL/GenBank/DDBJ databases">
        <title>Draft genome sequence of Klenkia sp. LSe6-5.</title>
        <authorList>
            <person name="Duangmal K."/>
            <person name="Chantavorakit T."/>
        </authorList>
    </citation>
    <scope>NUCLEOTIDE SEQUENCE [LARGE SCALE GENOMIC DNA]</scope>
    <source>
        <strain evidence="4 5">LSe6-5</strain>
    </source>
</reference>
<organism evidence="4 5">
    <name type="scientific">Klenkia sesuvii</name>
    <dbReference type="NCBI Taxonomy" id="3103137"/>
    <lineage>
        <taxon>Bacteria</taxon>
        <taxon>Bacillati</taxon>
        <taxon>Actinomycetota</taxon>
        <taxon>Actinomycetes</taxon>
        <taxon>Geodermatophilales</taxon>
        <taxon>Geodermatophilaceae</taxon>
        <taxon>Klenkia</taxon>
    </lineage>
</organism>
<name>A0ABU8DVR9_9ACTN</name>
<dbReference type="InterPro" id="IPR036388">
    <property type="entry name" value="WH-like_DNA-bd_sf"/>
</dbReference>
<accession>A0ABU8DVR9</accession>
<proteinExistence type="predicted"/>
<dbReference type="Proteomes" id="UP001361570">
    <property type="component" value="Unassembled WGS sequence"/>
</dbReference>
<dbReference type="Gene3D" id="3.30.450.40">
    <property type="match status" value="1"/>
</dbReference>